<proteinExistence type="predicted"/>
<comment type="caution">
    <text evidence="1">The sequence shown here is derived from an EMBL/GenBank/DDBJ whole genome shotgun (WGS) entry which is preliminary data.</text>
</comment>
<accession>A0A0F9S3G4</accession>
<dbReference type="AlphaFoldDB" id="A0A0F9S3G4"/>
<name>A0A0F9S3G4_9ZZZZ</name>
<protein>
    <submittedName>
        <fullName evidence="1">Uncharacterized protein</fullName>
    </submittedName>
</protein>
<dbReference type="EMBL" id="LAZR01000593">
    <property type="protein sequence ID" value="KKN63350.1"/>
    <property type="molecule type" value="Genomic_DNA"/>
</dbReference>
<sequence>MIISEISKYYESEAQTNVAPFIYQQQPATHVTAPYWIDIFGAADESILFNMYINDFIRDYYNNYSEVNSLLDCIDTEQSFFWLSTSYILYNHYEHDYSPFTDNYYEYGRAFGFNNKFPIYIDDVFYDALMKTIPSIAQQQDLVNYEKLAGMTGSIEYANTEGQFDEFIDTDITGTKNRLYYLDAIYGIENYTRSQLVSLASYFIEDDSISLNKYSTDLQDLRFKQNIEIPIETFNTTEYPDIKDSYVDNIIPLLYGQVRRSEAIPIDGELGTGNDINFRQALILTSLGTVQVEIDDQWTTKTPTATNLTLGEFTLAEVDGRKANGEPYNCRVVDSIGIPNTYSSDIIIDMNERFINVSYNNSLYDISEWESEEIQLESIGIVFNKPVKLYEAIRMVQAGSNVGFRYEIAADGRRTIRIDDPDRTPVEYIIRNQIKGIIESSIETNKKLLSAIVKVKYSKDYNSDKYLSVTNSDYQNVVLEKYREQPTVEIETDLITQVQAEARAELYASRFSNMPRIVPLNIMGIDYYTLRIYDVIEAELTLEFVNADTGEIKGDREFFGVWKIQVLSIDPDFANQGNNITGYLVEQIEPINVVRISEPGVIRMVDNIYKRKVY</sequence>
<reference evidence="1" key="1">
    <citation type="journal article" date="2015" name="Nature">
        <title>Complex archaea that bridge the gap between prokaryotes and eukaryotes.</title>
        <authorList>
            <person name="Spang A."/>
            <person name="Saw J.H."/>
            <person name="Jorgensen S.L."/>
            <person name="Zaremba-Niedzwiedzka K."/>
            <person name="Martijn J."/>
            <person name="Lind A.E."/>
            <person name="van Eijk R."/>
            <person name="Schleper C."/>
            <person name="Guy L."/>
            <person name="Ettema T.J."/>
        </authorList>
    </citation>
    <scope>NUCLEOTIDE SEQUENCE</scope>
</reference>
<gene>
    <name evidence="1" type="ORF">LCGC14_0502980</name>
</gene>
<evidence type="ECO:0000313" key="1">
    <source>
        <dbReference type="EMBL" id="KKN63350.1"/>
    </source>
</evidence>
<organism evidence="1">
    <name type="scientific">marine sediment metagenome</name>
    <dbReference type="NCBI Taxonomy" id="412755"/>
    <lineage>
        <taxon>unclassified sequences</taxon>
        <taxon>metagenomes</taxon>
        <taxon>ecological metagenomes</taxon>
    </lineage>
</organism>